<dbReference type="AlphaFoldDB" id="A0ABD3HG51"/>
<name>A0ABD3HG51_9MARC</name>
<evidence type="ECO:0000313" key="2">
    <source>
        <dbReference type="Proteomes" id="UP001633002"/>
    </source>
</evidence>
<proteinExistence type="predicted"/>
<dbReference type="EMBL" id="JBJQOH010000004">
    <property type="protein sequence ID" value="KAL3689427.1"/>
    <property type="molecule type" value="Genomic_DNA"/>
</dbReference>
<protein>
    <submittedName>
        <fullName evidence="1">Uncharacterized protein</fullName>
    </submittedName>
</protein>
<organism evidence="1 2">
    <name type="scientific">Riccia sorocarpa</name>
    <dbReference type="NCBI Taxonomy" id="122646"/>
    <lineage>
        <taxon>Eukaryota</taxon>
        <taxon>Viridiplantae</taxon>
        <taxon>Streptophyta</taxon>
        <taxon>Embryophyta</taxon>
        <taxon>Marchantiophyta</taxon>
        <taxon>Marchantiopsida</taxon>
        <taxon>Marchantiidae</taxon>
        <taxon>Marchantiales</taxon>
        <taxon>Ricciaceae</taxon>
        <taxon>Riccia</taxon>
    </lineage>
</organism>
<accession>A0ABD3HG51</accession>
<gene>
    <name evidence="1" type="ORF">R1sor_015736</name>
</gene>
<reference evidence="1 2" key="1">
    <citation type="submission" date="2024-09" db="EMBL/GenBank/DDBJ databases">
        <title>Chromosome-scale assembly of Riccia sorocarpa.</title>
        <authorList>
            <person name="Paukszto L."/>
        </authorList>
    </citation>
    <scope>NUCLEOTIDE SEQUENCE [LARGE SCALE GENOMIC DNA]</scope>
    <source>
        <strain evidence="1">LP-2024</strain>
        <tissue evidence="1">Aerial parts of the thallus</tissue>
    </source>
</reference>
<dbReference type="Proteomes" id="UP001633002">
    <property type="component" value="Unassembled WGS sequence"/>
</dbReference>
<evidence type="ECO:0000313" key="1">
    <source>
        <dbReference type="EMBL" id="KAL3689427.1"/>
    </source>
</evidence>
<comment type="caution">
    <text evidence="1">The sequence shown here is derived from an EMBL/GenBank/DDBJ whole genome shotgun (WGS) entry which is preliminary data.</text>
</comment>
<sequence>MRNSRRCKNDMNAPEPNVWQLLTDTEDIWRIPTKCDVTLRYTVRRETSNFTVAAVAGLLTTFDSIEVLSWEINLIPTGLLEQQSITNFEVGFIALSHGETFSRDVISPISADSRSSVIRVGSDPKTTYVFCEGREVHKWILSNDQFRWRKPFKITVNKRRRPQSPHYDQLTVQIYDITACSNLVVVKSAI</sequence>
<keyword evidence="2" id="KW-1185">Reference proteome</keyword>